<evidence type="ECO:0008006" key="3">
    <source>
        <dbReference type="Google" id="ProtNLM"/>
    </source>
</evidence>
<sequence length="278" mass="31843">MSNKEVRFKEKKAQRENCFFFDVDGVLTDKRKVNPEVLAEIARLLENSPVGFITGRSVVWLSEKVLPQLENLVPQPNFLNNLVVVAEKGAVLLEYQDGKRRITTDRRVKIPRIITQKAREIVQWKEFSPYLFFDETKQTMVSIEMYEDGDFEEQKQALGKLTSLLQKMVVDQKLDNRLEVLESTIAADIQSKTVGKGPATKRAWRLLKKRGIVCREVFAFGDSKEDLEIGEELAQIGVPFNFVFVGSKRLEKVGFTVTRTVELHDRGVLGFIRGLHLK</sequence>
<dbReference type="SUPFAM" id="SSF56784">
    <property type="entry name" value="HAD-like"/>
    <property type="match status" value="1"/>
</dbReference>
<proteinExistence type="predicted"/>
<dbReference type="EMBL" id="MFAV01000042">
    <property type="protein sequence ID" value="OGD85867.1"/>
    <property type="molecule type" value="Genomic_DNA"/>
</dbReference>
<accession>A0A1F5G221</accession>
<organism evidence="1 2">
    <name type="scientific">Candidatus Curtissbacteria bacterium RBG_16_39_7</name>
    <dbReference type="NCBI Taxonomy" id="1797707"/>
    <lineage>
        <taxon>Bacteria</taxon>
        <taxon>Candidatus Curtissiibacteriota</taxon>
    </lineage>
</organism>
<gene>
    <name evidence="1" type="ORF">A2Z23_00880</name>
</gene>
<dbReference type="NCBIfam" id="TIGR01484">
    <property type="entry name" value="HAD-SF-IIB"/>
    <property type="match status" value="1"/>
</dbReference>
<dbReference type="InterPro" id="IPR036412">
    <property type="entry name" value="HAD-like_sf"/>
</dbReference>
<reference evidence="1 2" key="1">
    <citation type="journal article" date="2016" name="Nat. Commun.">
        <title>Thousands of microbial genomes shed light on interconnected biogeochemical processes in an aquifer system.</title>
        <authorList>
            <person name="Anantharaman K."/>
            <person name="Brown C.T."/>
            <person name="Hug L.A."/>
            <person name="Sharon I."/>
            <person name="Castelle C.J."/>
            <person name="Probst A.J."/>
            <person name="Thomas B.C."/>
            <person name="Singh A."/>
            <person name="Wilkins M.J."/>
            <person name="Karaoz U."/>
            <person name="Brodie E.L."/>
            <person name="Williams K.H."/>
            <person name="Hubbard S.S."/>
            <person name="Banfield J.F."/>
        </authorList>
    </citation>
    <scope>NUCLEOTIDE SEQUENCE [LARGE SCALE GENOMIC DNA]</scope>
</reference>
<protein>
    <recommendedName>
        <fullName evidence="3">Sucrose phosphatase-like domain-containing protein</fullName>
    </recommendedName>
</protein>
<dbReference type="Gene3D" id="3.40.50.1000">
    <property type="entry name" value="HAD superfamily/HAD-like"/>
    <property type="match status" value="1"/>
</dbReference>
<dbReference type="GO" id="GO:0016791">
    <property type="term" value="F:phosphatase activity"/>
    <property type="evidence" value="ECO:0007669"/>
    <property type="project" value="UniProtKB-ARBA"/>
</dbReference>
<dbReference type="InterPro" id="IPR023214">
    <property type="entry name" value="HAD_sf"/>
</dbReference>
<evidence type="ECO:0000313" key="1">
    <source>
        <dbReference type="EMBL" id="OGD85867.1"/>
    </source>
</evidence>
<dbReference type="InterPro" id="IPR006379">
    <property type="entry name" value="HAD-SF_hydro_IIB"/>
</dbReference>
<name>A0A1F5G221_9BACT</name>
<comment type="caution">
    <text evidence="1">The sequence shown here is derived from an EMBL/GenBank/DDBJ whole genome shotgun (WGS) entry which is preliminary data.</text>
</comment>
<evidence type="ECO:0000313" key="2">
    <source>
        <dbReference type="Proteomes" id="UP000176628"/>
    </source>
</evidence>
<dbReference type="Gene3D" id="3.90.1070.10">
    <property type="match status" value="1"/>
</dbReference>
<dbReference type="AlphaFoldDB" id="A0A1F5G221"/>
<dbReference type="Proteomes" id="UP000176628">
    <property type="component" value="Unassembled WGS sequence"/>
</dbReference>